<evidence type="ECO:0000313" key="3">
    <source>
        <dbReference type="Proteomes" id="UP001497453"/>
    </source>
</evidence>
<evidence type="ECO:0000256" key="1">
    <source>
        <dbReference type="SAM" id="Phobius"/>
    </source>
</evidence>
<proteinExistence type="predicted"/>
<name>A0ABP1DLY9_9APHY</name>
<accession>A0ABP1DLY9</accession>
<dbReference type="EMBL" id="OZ037947">
    <property type="protein sequence ID" value="CAL1707679.1"/>
    <property type="molecule type" value="Genomic_DNA"/>
</dbReference>
<evidence type="ECO:0000313" key="2">
    <source>
        <dbReference type="EMBL" id="CAL1707679.1"/>
    </source>
</evidence>
<reference evidence="3" key="1">
    <citation type="submission" date="2024-04" db="EMBL/GenBank/DDBJ databases">
        <authorList>
            <person name="Shaw F."/>
            <person name="Minotto A."/>
        </authorList>
    </citation>
    <scope>NUCLEOTIDE SEQUENCE [LARGE SCALE GENOMIC DNA]</scope>
</reference>
<organism evidence="2 3">
    <name type="scientific">Somion occarium</name>
    <dbReference type="NCBI Taxonomy" id="3059160"/>
    <lineage>
        <taxon>Eukaryota</taxon>
        <taxon>Fungi</taxon>
        <taxon>Dikarya</taxon>
        <taxon>Basidiomycota</taxon>
        <taxon>Agaricomycotina</taxon>
        <taxon>Agaricomycetes</taxon>
        <taxon>Polyporales</taxon>
        <taxon>Cerrenaceae</taxon>
        <taxon>Somion</taxon>
    </lineage>
</organism>
<dbReference type="Proteomes" id="UP001497453">
    <property type="component" value="Chromosome 4"/>
</dbReference>
<feature type="transmembrane region" description="Helical" evidence="1">
    <location>
        <begin position="182"/>
        <end position="208"/>
    </location>
</feature>
<keyword evidence="3" id="KW-1185">Reference proteome</keyword>
<feature type="transmembrane region" description="Helical" evidence="1">
    <location>
        <begin position="7"/>
        <end position="28"/>
    </location>
</feature>
<feature type="transmembrane region" description="Helical" evidence="1">
    <location>
        <begin position="86"/>
        <end position="105"/>
    </location>
</feature>
<sequence>MSANYSIGFILLVMFVYDIHLSFVTAFFTPSSPSLSFQYHPIYPIPLYPAPLSASRFSTTQRSSFARLSRMHNPRSSDGVSSKSRLFFFFGLSSLLRFCASGFLVPYREKGRKANYCFTTHPLSQSNPIPLMFFNISSVSSNTTTHSLPVSLFIVYNTAASRGRNLGPLSFPHSISTLCMHAFFFSSSFHSFLFSLVAWTPGCVFVLIF</sequence>
<keyword evidence="1" id="KW-0812">Transmembrane</keyword>
<gene>
    <name evidence="2" type="ORF">GFSPODELE1_LOCUS6482</name>
</gene>
<keyword evidence="1" id="KW-0472">Membrane</keyword>
<protein>
    <submittedName>
        <fullName evidence="2">Uncharacterized protein</fullName>
    </submittedName>
</protein>
<keyword evidence="1" id="KW-1133">Transmembrane helix</keyword>